<protein>
    <submittedName>
        <fullName evidence="2">Phosphate ABC transporter substrate-binding protein</fullName>
    </submittedName>
</protein>
<dbReference type="SUPFAM" id="SSF53850">
    <property type="entry name" value="Periplasmic binding protein-like II"/>
    <property type="match status" value="1"/>
</dbReference>
<dbReference type="RefSeq" id="WP_036747660.1">
    <property type="nucleotide sequence ID" value="NZ_JAGSGC010000001.1"/>
</dbReference>
<accession>A0A066RW94</accession>
<gene>
    <name evidence="2" type="ORF">EA58_00515</name>
</gene>
<feature type="chain" id="PRO_5001626124" evidence="1">
    <location>
        <begin position="20"/>
        <end position="270"/>
    </location>
</feature>
<dbReference type="EMBL" id="JMIB01000002">
    <property type="protein sequence ID" value="KDM93386.1"/>
    <property type="molecule type" value="Genomic_DNA"/>
</dbReference>
<feature type="signal peptide" evidence="1">
    <location>
        <begin position="1"/>
        <end position="19"/>
    </location>
</feature>
<comment type="caution">
    <text evidence="2">The sequence shown here is derived from an EMBL/GenBank/DDBJ whole genome shotgun (WGS) entry which is preliminary data.</text>
</comment>
<proteinExistence type="predicted"/>
<name>A0A066RW94_9GAMM</name>
<dbReference type="AlphaFoldDB" id="A0A066RW94"/>
<dbReference type="STRING" id="1654360.EA58_00515"/>
<organism evidence="2 3">
    <name type="scientific">Photobacterium galatheae</name>
    <dbReference type="NCBI Taxonomy" id="1654360"/>
    <lineage>
        <taxon>Bacteria</taxon>
        <taxon>Pseudomonadati</taxon>
        <taxon>Pseudomonadota</taxon>
        <taxon>Gammaproteobacteria</taxon>
        <taxon>Vibrionales</taxon>
        <taxon>Vibrionaceae</taxon>
        <taxon>Photobacterium</taxon>
    </lineage>
</organism>
<dbReference type="Pfam" id="PF12974">
    <property type="entry name" value="Phosphonate-bd"/>
    <property type="match status" value="1"/>
</dbReference>
<keyword evidence="3" id="KW-1185">Reference proteome</keyword>
<evidence type="ECO:0000256" key="1">
    <source>
        <dbReference type="SAM" id="SignalP"/>
    </source>
</evidence>
<evidence type="ECO:0000313" key="3">
    <source>
        <dbReference type="Proteomes" id="UP000027192"/>
    </source>
</evidence>
<sequence>MRILIALFLALLVTQPAHTREIIFGIVPQQAASKLARVWTPILTQVSALSGHTIHFATAPDIPTFEKRLKNGEYDLAYMNPYHYVVFHQEPGYKAIAKAANKQIKGIIVVRKDSGIATLPQLDQQTLAFPSPAAFAASILTRTDLSAAHVRFTPKYVSSHDSVYLAVAQGIFPAGGGVMRTFNSIDPAVRNQLTPIWTTKGYTSHAIAVHPRIDHQTATSIQQALIALSDNQNGQTALTELAISGFEAAQDGNWDDIRALQIDLLHDLLH</sequence>
<keyword evidence="1" id="KW-0732">Signal</keyword>
<reference evidence="2 3" key="1">
    <citation type="submission" date="2014-04" db="EMBL/GenBank/DDBJ databases">
        <title>Draft genome sequence of Photobacterium halotolerans S2753: a solonamide, ngercheumicin and holomycin producer.</title>
        <authorList>
            <person name="Machado H.R."/>
            <person name="Gram L."/>
        </authorList>
    </citation>
    <scope>NUCLEOTIDE SEQUENCE [LARGE SCALE GENOMIC DNA]</scope>
    <source>
        <strain evidence="2 3">S2753</strain>
    </source>
</reference>
<dbReference type="PANTHER" id="PTHR35841:SF1">
    <property type="entry name" value="PHOSPHONATES-BINDING PERIPLASMIC PROTEIN"/>
    <property type="match status" value="1"/>
</dbReference>
<dbReference type="Proteomes" id="UP000027192">
    <property type="component" value="Unassembled WGS sequence"/>
</dbReference>
<dbReference type="Gene3D" id="3.40.190.10">
    <property type="entry name" value="Periplasmic binding protein-like II"/>
    <property type="match status" value="2"/>
</dbReference>
<evidence type="ECO:0000313" key="2">
    <source>
        <dbReference type="EMBL" id="KDM93386.1"/>
    </source>
</evidence>
<dbReference type="OrthoDB" id="5343002at2"/>
<dbReference type="PANTHER" id="PTHR35841">
    <property type="entry name" value="PHOSPHONATES-BINDING PERIPLASMIC PROTEIN"/>
    <property type="match status" value="1"/>
</dbReference>